<accession>A0A0B6Y273</accession>
<feature type="region of interest" description="Disordered" evidence="1">
    <location>
        <begin position="53"/>
        <end position="89"/>
    </location>
</feature>
<organism evidence="2">
    <name type="scientific">Arion vulgaris</name>
    <dbReference type="NCBI Taxonomy" id="1028688"/>
    <lineage>
        <taxon>Eukaryota</taxon>
        <taxon>Metazoa</taxon>
        <taxon>Spiralia</taxon>
        <taxon>Lophotrochozoa</taxon>
        <taxon>Mollusca</taxon>
        <taxon>Gastropoda</taxon>
        <taxon>Heterobranchia</taxon>
        <taxon>Euthyneura</taxon>
        <taxon>Panpulmonata</taxon>
        <taxon>Eupulmonata</taxon>
        <taxon>Stylommatophora</taxon>
        <taxon>Helicina</taxon>
        <taxon>Arionoidea</taxon>
        <taxon>Arionidae</taxon>
        <taxon>Arion</taxon>
    </lineage>
</organism>
<name>A0A0B6Y273_9EUPU</name>
<proteinExistence type="predicted"/>
<feature type="compositionally biased region" description="Acidic residues" evidence="1">
    <location>
        <begin position="71"/>
        <end position="89"/>
    </location>
</feature>
<dbReference type="AlphaFoldDB" id="A0A0B6Y273"/>
<evidence type="ECO:0000256" key="1">
    <source>
        <dbReference type="SAM" id="MobiDB-lite"/>
    </source>
</evidence>
<protein>
    <submittedName>
        <fullName evidence="2">Uncharacterized protein</fullName>
    </submittedName>
</protein>
<dbReference type="EMBL" id="HACG01002760">
    <property type="protein sequence ID" value="CEK49625.1"/>
    <property type="molecule type" value="Transcribed_RNA"/>
</dbReference>
<sequence>GRKKDKKGKDRIYLEEDVIITTPVTLFRMQQSTTKDNLFRTAYPDIWVFTDKTNDEVRDTRNNPVKSSTEDSAETEDADESEFEDEEYLEGSISSWTIYTVVGAAG</sequence>
<feature type="non-terminal residue" evidence="2">
    <location>
        <position position="106"/>
    </location>
</feature>
<reference evidence="2" key="1">
    <citation type="submission" date="2014-12" db="EMBL/GenBank/DDBJ databases">
        <title>Insight into the proteome of Arion vulgaris.</title>
        <authorList>
            <person name="Aradska J."/>
            <person name="Bulat T."/>
            <person name="Smidak R."/>
            <person name="Sarate P."/>
            <person name="Gangsoo J."/>
            <person name="Sialana F."/>
            <person name="Bilban M."/>
            <person name="Lubec G."/>
        </authorList>
    </citation>
    <scope>NUCLEOTIDE SEQUENCE</scope>
    <source>
        <tissue evidence="2">Skin</tissue>
    </source>
</reference>
<feature type="non-terminal residue" evidence="2">
    <location>
        <position position="1"/>
    </location>
</feature>
<gene>
    <name evidence="2" type="primary">ORF8361</name>
</gene>
<evidence type="ECO:0000313" key="2">
    <source>
        <dbReference type="EMBL" id="CEK49625.1"/>
    </source>
</evidence>